<evidence type="ECO:0000256" key="2">
    <source>
        <dbReference type="ARBA" id="ARBA00004642"/>
    </source>
</evidence>
<gene>
    <name evidence="11" type="ORF">OXX778_LOCUS12137</name>
</gene>
<proteinExistence type="inferred from homology"/>
<comment type="subcellular location">
    <subcellularLocation>
        <location evidence="1">Nucleus</location>
        <location evidence="1">Nucleolus</location>
    </subcellularLocation>
    <subcellularLocation>
        <location evidence="2">Nucleus</location>
        <location evidence="2">Nucleoplasm</location>
    </subcellularLocation>
</comment>
<dbReference type="GO" id="GO:0000055">
    <property type="term" value="P:ribosomal large subunit export from nucleus"/>
    <property type="evidence" value="ECO:0007669"/>
    <property type="project" value="TreeGrafter"/>
</dbReference>
<evidence type="ECO:0000256" key="6">
    <source>
        <dbReference type="ARBA" id="ARBA00022840"/>
    </source>
</evidence>
<dbReference type="Gene3D" id="3.40.50.300">
    <property type="entry name" value="P-loop containing nucleotide triphosphate hydrolases"/>
    <property type="match status" value="7"/>
</dbReference>
<dbReference type="InterPro" id="IPR003593">
    <property type="entry name" value="AAA+_ATPase"/>
</dbReference>
<dbReference type="Proteomes" id="UP000663879">
    <property type="component" value="Unassembled WGS sequence"/>
</dbReference>
<feature type="domain" description="AAA+ ATPase" evidence="10">
    <location>
        <begin position="6"/>
        <end position="137"/>
    </location>
</feature>
<dbReference type="GO" id="GO:0030687">
    <property type="term" value="C:preribosome, large subunit precursor"/>
    <property type="evidence" value="ECO:0007669"/>
    <property type="project" value="TreeGrafter"/>
</dbReference>
<feature type="domain" description="AAA+ ATPase" evidence="10">
    <location>
        <begin position="1597"/>
        <end position="1744"/>
    </location>
</feature>
<accession>A0A814AJX7</accession>
<keyword evidence="9" id="KW-0175">Coiled coil</keyword>
<sequence length="2826" mass="331407">MIHNMSNNPILLEGDTGIGKSVSVEIAAKMSGKKLIRFNMSAKLTIDDFLGKILIVKEVKTEKKKFELQLGPFSFAFKNGYWLLLDEMNLAPDNVLQCIENALDNKVLMINDFSNSQEPSIKMQMHKDFRLFGTQNPNVGYFKGKREKLSFSLIDRFTLIYFKELSNEEWIEIITQRLINKNFDKESSEVLSKKMIENVHFNIQNEIKQSTFTEKTAYSTLSIREVLKWCDSILNLNSIDSISFSAFMIYGSRFRKDENQKIILNKLKTELSDPKLDVKDFRILSNELIFDDIKFEINRKKITSDNFDVSLFSQTEKHVFNKIILFHNNLLNECFSDEFVRKHGLHIIEIDLLNECFKMLNKSNLGSEEKLTNILNIYANCFRHGEVRTCVQKIFKKIFPDYICEYNETNFEPSNCLRPFVITKRVLKLWKQMCWCLKISYPILITGNEGCGKSEAVYFLSKLCGFDLDQVCLTPETEIASLVGEYSPNTSNDGKIRWIDGYVTRSFKKGKWLLLDNINQADACVIERLNPILENKPTWILSEKGEVDSIQKQKNFKIFSTMTTSSSKNDPKYKELSPAVFNRYSIISMETLDFSDKKNFDEEIKLFIEGFFELNTEQVSILLDICWDIYTETSNKHKSEEYGIVTQRNLIRFLDVCFILSNKKHLKSHDFNSFIMKSYLICFESQFKSRTCSNLHSRIETKLNNPQKVNLKDFYQLNDRFVLKKTRENILETVLACIECKIPILLEGPTAVGKTSMVSWLSETKLFKNKPLLRINNNESTTIQDYIGTFLPIGNGFIFNKGVLLKALEDGHWFLADEFNLADPAIMNMLFPLLEGKKTVEFVGLPEKMLRINSNFHFFATQNPKYFGRNELSSSLRNRFQVNDFSEDELISIIRNKSNLINEEDARKISQLHLELKGEGYLISMRDIIKWIKRYEVTNRKGNESSVLGIYTYGLTLLTGSYFDEQKIDYLKSLILKKWEISENYEEKANVVSNGNTCFFYLDKLMVSFNDCILNRSFLFENDKRPPGNFVTNLVILCFAVKNKEPLLLEKVLIFCLKYILNNGQKLIYRIQSLIENRNKAQTSEIYDKLQELKGIFDDNFDCDNKLNIHNIIEKMESDSKLDDDKYEQNFEDNENDFFDDGYDIDILNESNENNIKAESSSLIDDKESFSIDGIEHNENYFFDDGYDIDILNESNENNFKAESSSLIDDKKSFSIDDPNLNKLRFSESVLNNEEFIKNRKFQEYIFPKRDGTSKKYENKEFFNLKEIFEKMMFCQDYFTLNLHDKSVESYLDKIMTCIEKLLDLKDKDKTIFLFNDGPIVEAIKLGKIVLLEDLDLPSQAVVERLNSLLETEPSFSLPEDITNSYDLGTNISDGFQIFATVCQENENQKMKISPAIRSRFTEIRVTQYSDSNMETLVSNLKLPEENKMETIQKIIKIRELIIKENDWPLKNDIHILFKWFDFLEKRNDETSDINYKILLGAKFFYLEKFKYTKKDNIYDRFKKLFENWWHFFQSEKPIPKKYLDILKKPQDNEVETPFLLIDKENSIIKLQYNQIELKLCNNKKYESDKQISECFYLKPTETLIIQICRILISITTESALLLVGPPGVGKTSVVAQVCKILNTEYERINFSLNTTIEQLFGSIVPQLVKGKREFIWRDGIITKAIKNRKWILLDEINLATSEVLQQLARLVDRNNEHFIVPVSHEKICLKEIRFFATMNPAIIGGGRNKLPRSIENMFVSVKLEEFDQEEMFSIVLDLFYEAIQRKFVTVDQLKTIFQLHFDIKENYIQRKIGRHGGPYEFNLRELIKFRDLLINNAEDQILHHSLFTNKNKCFEKNIGTEREGELITNTFSIKKFFQIVYSSQFHLSIDQEIAKKIINQRLNIDVKNEIIDIDYTLRESLNIGSIYMPKGNYHSQKSYSLIHSKKTLEQLELLAAATQSKRSILIEGDTCSRKTCLVQELARLTNNKLIHISLNQETEISTLIGQWAPEKKAESLSNLKTKISELLDEIFKNFVLFFFNRRKITMDETDNLKLLMNEKERIFKNDSIDDLITLLGSFVKEIEQLLQKMKTSINSKFFKYVNSIFNRFISQLERFTEKLNQQKNSSDEICFTFVESKFIRAIKEGHWVLLDNVNSAPPEIIERLNSLLEEKPSLNIYEYHDGEELSRDNKKISENFRLFFTSNSKRTSTYKFSSAFLNRVIRLWFSGIDENIAQEKNEEYDFCDIEQTDLFELTKNLFNCEKVAFLVVVFHLKYKSIMKNKANQLCNDQTLSKITFRKIKKTSEIFSKNSNSNENLSKALFDSLYQNYFLSIRSSQVKKLLLDTLINIVNKCSENSTPFKEVKKHNLPDNRSIIDLFKEKMVNIEISLSNLVLNFFLRIETGNKKSLNTKFLEYIKLIVVGINKTRLDATFDIEKIISDEKNKLKTNNGTQLNQIFERISNSSVNREIVGFKRIDNLKNEIEIIIRIINEIKIIIFNLFEMVSIEGASNLKAILKKLFKIFETFIGMITDLSQHVDNIYTDQIQNLITSLDKVLILNQMLSWFYLFETKNLLESIENLKKKFNDENQRTNLFLLEKKLNYPLVSNLKNTFLVKNCDVIKFQFCYEWTCLFWTFYNSIPKALIIYPSNISIFNNLNIQKFHYLNYSIYTSEILIEIIKNHKIFLLENLKNLENLNDKIEEAKNHLQSLNEYPEYLTKPQDDINKYNSDIEQFESERNKIYKSHNELNNDLFKKLEELKSEKQYLYLKRLKFKGKLKAFSNILNYLKLNSLVYDFGFYLNFFYNEFLNLISTQSNLIEDKIFLYSLGSFFRFDIETQVLKENNATSK</sequence>
<evidence type="ECO:0000256" key="9">
    <source>
        <dbReference type="SAM" id="Coils"/>
    </source>
</evidence>
<keyword evidence="5" id="KW-0547">Nucleotide-binding</keyword>
<evidence type="ECO:0000259" key="10">
    <source>
        <dbReference type="SMART" id="SM00382"/>
    </source>
</evidence>
<keyword evidence="6" id="KW-0067">ATP-binding</keyword>
<evidence type="ECO:0000256" key="3">
    <source>
        <dbReference type="ARBA" id="ARBA00007188"/>
    </source>
</evidence>
<dbReference type="InterPro" id="IPR011704">
    <property type="entry name" value="ATPase_dyneun-rel_AAA"/>
</dbReference>
<reference evidence="11" key="1">
    <citation type="submission" date="2021-02" db="EMBL/GenBank/DDBJ databases">
        <authorList>
            <person name="Nowell W R."/>
        </authorList>
    </citation>
    <scope>NUCLEOTIDE SEQUENCE</scope>
    <source>
        <strain evidence="11">Ploen Becks lab</strain>
    </source>
</reference>
<dbReference type="Pfam" id="PF07728">
    <property type="entry name" value="AAA_5"/>
    <property type="match status" value="6"/>
</dbReference>
<dbReference type="FunFam" id="3.40.50.300:FF:000142">
    <property type="entry name" value="Midasin"/>
    <property type="match status" value="3"/>
</dbReference>
<dbReference type="GO" id="GO:0005524">
    <property type="term" value="F:ATP binding"/>
    <property type="evidence" value="ECO:0007669"/>
    <property type="project" value="UniProtKB-KW"/>
</dbReference>
<evidence type="ECO:0000256" key="8">
    <source>
        <dbReference type="ARBA" id="ARBA00023242"/>
    </source>
</evidence>
<dbReference type="InterPro" id="IPR027417">
    <property type="entry name" value="P-loop_NTPase"/>
</dbReference>
<dbReference type="GO" id="GO:0005654">
    <property type="term" value="C:nucleoplasm"/>
    <property type="evidence" value="ECO:0007669"/>
    <property type="project" value="UniProtKB-SubCell"/>
</dbReference>
<keyword evidence="8" id="KW-0539">Nucleus</keyword>
<dbReference type="EMBL" id="CAJNOC010002152">
    <property type="protein sequence ID" value="CAF0915731.1"/>
    <property type="molecule type" value="Genomic_DNA"/>
</dbReference>
<comment type="similarity">
    <text evidence="3">Belongs to the midasin family.</text>
</comment>
<evidence type="ECO:0000256" key="4">
    <source>
        <dbReference type="ARBA" id="ARBA00017143"/>
    </source>
</evidence>
<dbReference type="GO" id="GO:0000027">
    <property type="term" value="P:ribosomal large subunit assembly"/>
    <property type="evidence" value="ECO:0007669"/>
    <property type="project" value="TreeGrafter"/>
</dbReference>
<protein>
    <recommendedName>
        <fullName evidence="4">Midasin</fullName>
    </recommendedName>
</protein>
<dbReference type="PANTHER" id="PTHR48103:SF2">
    <property type="entry name" value="MIDASIN"/>
    <property type="match status" value="1"/>
</dbReference>
<dbReference type="OrthoDB" id="10051934at2759"/>
<dbReference type="SUPFAM" id="SSF52540">
    <property type="entry name" value="P-loop containing nucleoside triphosphate hydrolases"/>
    <property type="match status" value="6"/>
</dbReference>
<keyword evidence="12" id="KW-1185">Reference proteome</keyword>
<dbReference type="SMART" id="SM00382">
    <property type="entry name" value="AAA"/>
    <property type="match status" value="3"/>
</dbReference>
<evidence type="ECO:0000313" key="11">
    <source>
        <dbReference type="EMBL" id="CAF0915731.1"/>
    </source>
</evidence>
<comment type="caution">
    <text evidence="11">The sequence shown here is derived from an EMBL/GenBank/DDBJ whole genome shotgun (WGS) entry which is preliminary data.</text>
</comment>
<dbReference type="GO" id="GO:0016887">
    <property type="term" value="F:ATP hydrolysis activity"/>
    <property type="evidence" value="ECO:0007669"/>
    <property type="project" value="InterPro"/>
</dbReference>
<dbReference type="PANTHER" id="PTHR48103">
    <property type="entry name" value="MIDASIN-RELATED"/>
    <property type="match status" value="1"/>
</dbReference>
<evidence type="ECO:0000313" key="12">
    <source>
        <dbReference type="Proteomes" id="UP000663879"/>
    </source>
</evidence>
<evidence type="ECO:0000256" key="1">
    <source>
        <dbReference type="ARBA" id="ARBA00004604"/>
    </source>
</evidence>
<dbReference type="CDD" id="cd00009">
    <property type="entry name" value="AAA"/>
    <property type="match status" value="1"/>
</dbReference>
<feature type="domain" description="AAA+ ATPase" evidence="10">
    <location>
        <begin position="439"/>
        <end position="595"/>
    </location>
</feature>
<dbReference type="InterPro" id="IPR040848">
    <property type="entry name" value="AAA_lid_7"/>
</dbReference>
<dbReference type="Pfam" id="PF17867">
    <property type="entry name" value="AAA_lid_7"/>
    <property type="match status" value="1"/>
</dbReference>
<evidence type="ECO:0000256" key="7">
    <source>
        <dbReference type="ARBA" id="ARBA00023186"/>
    </source>
</evidence>
<feature type="coiled-coil region" evidence="9">
    <location>
        <begin position="2661"/>
        <end position="2740"/>
    </location>
</feature>
<keyword evidence="7" id="KW-0143">Chaperone</keyword>
<dbReference type="GO" id="GO:0005730">
    <property type="term" value="C:nucleolus"/>
    <property type="evidence" value="ECO:0007669"/>
    <property type="project" value="UniProtKB-SubCell"/>
</dbReference>
<organism evidence="11 12">
    <name type="scientific">Brachionus calyciflorus</name>
    <dbReference type="NCBI Taxonomy" id="104777"/>
    <lineage>
        <taxon>Eukaryota</taxon>
        <taxon>Metazoa</taxon>
        <taxon>Spiralia</taxon>
        <taxon>Gnathifera</taxon>
        <taxon>Rotifera</taxon>
        <taxon>Eurotatoria</taxon>
        <taxon>Monogononta</taxon>
        <taxon>Pseudotrocha</taxon>
        <taxon>Ploima</taxon>
        <taxon>Brachionidae</taxon>
        <taxon>Brachionus</taxon>
    </lineage>
</organism>
<name>A0A814AJX7_9BILA</name>
<evidence type="ECO:0000256" key="5">
    <source>
        <dbReference type="ARBA" id="ARBA00022741"/>
    </source>
</evidence>